<keyword evidence="1" id="KW-0175">Coiled coil</keyword>
<sequence>MSHNGGVEGSKPGAASPASPQRSRHQLSRSISELSSPIRLHRHHSHRASAKHSDRDRERERERDGLTPFPSNTSSAMASTPQNRLSLESSRSDRITPNLSPNPSRRTSILAASIDDSSWNVAAAAAAAATAGVTAPPAAGLSTAGTAAALPTHVPAKSINSSSKTTYTQEDELVHERQLAVARESGLKQSLSNLQDFSTTTTRRLDDTYYSVLEKLGALQSTILGLKELAVLSQEMNQSFGSEAADLAADMHAQLDAFGQFETQQRRIETLQDRVHVGREKIRALSERVDVVRERIEGWERADREWQERTRRRLRVVWLLTVVVVVFVVILVVGAQWGAAEGGVNGGSGNGSGSVGDVRDVVGGNGTGMGDVERRFWGGGKGTARKNGKTADGTDSAREPARVDSTDVLRVFDEL</sequence>
<comment type="caution">
    <text evidence="4">The sequence shown here is derived from an EMBL/GenBank/DDBJ whole genome shotgun (WGS) entry which is preliminary data.</text>
</comment>
<feature type="compositionally biased region" description="Polar residues" evidence="2">
    <location>
        <begin position="69"/>
        <end position="106"/>
    </location>
</feature>
<evidence type="ECO:0000313" key="5">
    <source>
        <dbReference type="Proteomes" id="UP001286456"/>
    </source>
</evidence>
<evidence type="ECO:0000256" key="2">
    <source>
        <dbReference type="SAM" id="MobiDB-lite"/>
    </source>
</evidence>
<name>A0AAE0J4N1_9PEZI</name>
<reference evidence="4" key="2">
    <citation type="submission" date="2023-06" db="EMBL/GenBank/DDBJ databases">
        <authorList>
            <consortium name="Lawrence Berkeley National Laboratory"/>
            <person name="Haridas S."/>
            <person name="Hensen N."/>
            <person name="Bonometti L."/>
            <person name="Westerberg I."/>
            <person name="Brannstrom I.O."/>
            <person name="Guillou S."/>
            <person name="Cros-Aarteil S."/>
            <person name="Calhoun S."/>
            <person name="Kuo A."/>
            <person name="Mondo S."/>
            <person name="Pangilinan J."/>
            <person name="Riley R."/>
            <person name="Labutti K."/>
            <person name="Andreopoulos B."/>
            <person name="Lipzen A."/>
            <person name="Chen C."/>
            <person name="Yanf M."/>
            <person name="Daum C."/>
            <person name="Ng V."/>
            <person name="Clum A."/>
            <person name="Steindorff A."/>
            <person name="Ohm R."/>
            <person name="Martin F."/>
            <person name="Silar P."/>
            <person name="Natvig D."/>
            <person name="Lalanne C."/>
            <person name="Gautier V."/>
            <person name="Ament-Velasquez S.L."/>
            <person name="Kruys A."/>
            <person name="Hutchinson M.I."/>
            <person name="Powell A.J."/>
            <person name="Barry K."/>
            <person name="Miller A.N."/>
            <person name="Grigoriev I.V."/>
            <person name="Debuchy R."/>
            <person name="Gladieux P."/>
            <person name="Thoren M.H."/>
            <person name="Johannesson H."/>
        </authorList>
    </citation>
    <scope>NUCLEOTIDE SEQUENCE</scope>
    <source>
        <strain evidence="4">SMH4131-1</strain>
    </source>
</reference>
<feature type="compositionally biased region" description="Basic and acidic residues" evidence="2">
    <location>
        <begin position="51"/>
        <end position="65"/>
    </location>
</feature>
<organism evidence="4 5">
    <name type="scientific">Cercophora scortea</name>
    <dbReference type="NCBI Taxonomy" id="314031"/>
    <lineage>
        <taxon>Eukaryota</taxon>
        <taxon>Fungi</taxon>
        <taxon>Dikarya</taxon>
        <taxon>Ascomycota</taxon>
        <taxon>Pezizomycotina</taxon>
        <taxon>Sordariomycetes</taxon>
        <taxon>Sordariomycetidae</taxon>
        <taxon>Sordariales</taxon>
        <taxon>Lasiosphaeriaceae</taxon>
        <taxon>Cercophora</taxon>
    </lineage>
</organism>
<feature type="compositionally biased region" description="Gly residues" evidence="2">
    <location>
        <begin position="342"/>
        <end position="354"/>
    </location>
</feature>
<feature type="compositionally biased region" description="Basic residues" evidence="2">
    <location>
        <begin position="39"/>
        <end position="50"/>
    </location>
</feature>
<dbReference type="EMBL" id="JAUEPO010000001">
    <property type="protein sequence ID" value="KAK3336794.1"/>
    <property type="molecule type" value="Genomic_DNA"/>
</dbReference>
<accession>A0AAE0J4N1</accession>
<feature type="region of interest" description="Disordered" evidence="2">
    <location>
        <begin position="342"/>
        <end position="402"/>
    </location>
</feature>
<dbReference type="AlphaFoldDB" id="A0AAE0J4N1"/>
<keyword evidence="5" id="KW-1185">Reference proteome</keyword>
<keyword evidence="3" id="KW-0812">Transmembrane</keyword>
<protein>
    <submittedName>
        <fullName evidence="4">Uncharacterized protein</fullName>
    </submittedName>
</protein>
<feature type="coiled-coil region" evidence="1">
    <location>
        <begin position="268"/>
        <end position="302"/>
    </location>
</feature>
<dbReference type="Proteomes" id="UP001286456">
    <property type="component" value="Unassembled WGS sequence"/>
</dbReference>
<feature type="region of interest" description="Disordered" evidence="2">
    <location>
        <begin position="1"/>
        <end position="106"/>
    </location>
</feature>
<evidence type="ECO:0000313" key="4">
    <source>
        <dbReference type="EMBL" id="KAK3336794.1"/>
    </source>
</evidence>
<evidence type="ECO:0000256" key="3">
    <source>
        <dbReference type="SAM" id="Phobius"/>
    </source>
</evidence>
<feature type="transmembrane region" description="Helical" evidence="3">
    <location>
        <begin position="316"/>
        <end position="337"/>
    </location>
</feature>
<gene>
    <name evidence="4" type="ORF">B0T19DRAFT_454315</name>
</gene>
<proteinExistence type="predicted"/>
<keyword evidence="3" id="KW-0472">Membrane</keyword>
<keyword evidence="3" id="KW-1133">Transmembrane helix</keyword>
<reference evidence="4" key="1">
    <citation type="journal article" date="2023" name="Mol. Phylogenet. Evol.">
        <title>Genome-scale phylogeny and comparative genomics of the fungal order Sordariales.</title>
        <authorList>
            <person name="Hensen N."/>
            <person name="Bonometti L."/>
            <person name="Westerberg I."/>
            <person name="Brannstrom I.O."/>
            <person name="Guillou S."/>
            <person name="Cros-Aarteil S."/>
            <person name="Calhoun S."/>
            <person name="Haridas S."/>
            <person name="Kuo A."/>
            <person name="Mondo S."/>
            <person name="Pangilinan J."/>
            <person name="Riley R."/>
            <person name="LaButti K."/>
            <person name="Andreopoulos B."/>
            <person name="Lipzen A."/>
            <person name="Chen C."/>
            <person name="Yan M."/>
            <person name="Daum C."/>
            <person name="Ng V."/>
            <person name="Clum A."/>
            <person name="Steindorff A."/>
            <person name="Ohm R.A."/>
            <person name="Martin F."/>
            <person name="Silar P."/>
            <person name="Natvig D.O."/>
            <person name="Lalanne C."/>
            <person name="Gautier V."/>
            <person name="Ament-Velasquez S.L."/>
            <person name="Kruys A."/>
            <person name="Hutchinson M.I."/>
            <person name="Powell A.J."/>
            <person name="Barry K."/>
            <person name="Miller A.N."/>
            <person name="Grigoriev I.V."/>
            <person name="Debuchy R."/>
            <person name="Gladieux P."/>
            <person name="Hiltunen Thoren M."/>
            <person name="Johannesson H."/>
        </authorList>
    </citation>
    <scope>NUCLEOTIDE SEQUENCE</scope>
    <source>
        <strain evidence="4">SMH4131-1</strain>
    </source>
</reference>
<evidence type="ECO:0000256" key="1">
    <source>
        <dbReference type="SAM" id="Coils"/>
    </source>
</evidence>